<keyword evidence="2" id="KW-1185">Reference proteome</keyword>
<evidence type="ECO:0000313" key="1">
    <source>
        <dbReference type="EMBL" id="CAD8123071.1"/>
    </source>
</evidence>
<gene>
    <name evidence="1" type="ORF">PSON_ATCC_30995.1.T1420081</name>
</gene>
<reference evidence="1" key="1">
    <citation type="submission" date="2021-01" db="EMBL/GenBank/DDBJ databases">
        <authorList>
            <consortium name="Genoscope - CEA"/>
            <person name="William W."/>
        </authorList>
    </citation>
    <scope>NUCLEOTIDE SEQUENCE</scope>
</reference>
<accession>A0A8S1R4P4</accession>
<evidence type="ECO:0000313" key="2">
    <source>
        <dbReference type="Proteomes" id="UP000692954"/>
    </source>
</evidence>
<dbReference type="EMBL" id="CAJJDN010000142">
    <property type="protein sequence ID" value="CAD8123071.1"/>
    <property type="molecule type" value="Genomic_DNA"/>
</dbReference>
<dbReference type="Proteomes" id="UP000692954">
    <property type="component" value="Unassembled WGS sequence"/>
</dbReference>
<comment type="caution">
    <text evidence="1">The sequence shown here is derived from an EMBL/GenBank/DDBJ whole genome shotgun (WGS) entry which is preliminary data.</text>
</comment>
<name>A0A8S1R4P4_9CILI</name>
<protein>
    <submittedName>
        <fullName evidence="1">Uncharacterized protein</fullName>
    </submittedName>
</protein>
<proteinExistence type="predicted"/>
<organism evidence="1 2">
    <name type="scientific">Paramecium sonneborni</name>
    <dbReference type="NCBI Taxonomy" id="65129"/>
    <lineage>
        <taxon>Eukaryota</taxon>
        <taxon>Sar</taxon>
        <taxon>Alveolata</taxon>
        <taxon>Ciliophora</taxon>
        <taxon>Intramacronucleata</taxon>
        <taxon>Oligohymenophorea</taxon>
        <taxon>Peniculida</taxon>
        <taxon>Parameciidae</taxon>
        <taxon>Paramecium</taxon>
    </lineage>
</organism>
<dbReference type="AlphaFoldDB" id="A0A8S1R4P4"/>
<sequence length="74" mass="8614">MKGDYQLQSIKNPQSDTHFLYRLFVLLAENFIAQGIVNINIPFAYLNISFNFEGLKEVFDAVFDNENIKVQKLK</sequence>